<sequence>MCVYLTSDTFDENLFFHPTKCNDGCRPVTLLEATSHEQIELAKIVTEDKEASPRSVSALSTLVKKRKVQCEKASKRLAAAIDNMLDVEYASRSVVARSEERVRKADQHLEIVKALHGKAAAALRAAQEAWQCLEELQDCTSDKALRQYLVHAGLATGLR</sequence>
<dbReference type="EMBL" id="KZ293777">
    <property type="protein sequence ID" value="PBK79414.1"/>
    <property type="molecule type" value="Genomic_DNA"/>
</dbReference>
<dbReference type="OrthoDB" id="10341571at2759"/>
<evidence type="ECO:0000313" key="2">
    <source>
        <dbReference type="Proteomes" id="UP000217790"/>
    </source>
</evidence>
<evidence type="ECO:0000313" key="1">
    <source>
        <dbReference type="EMBL" id="PBK79414.1"/>
    </source>
</evidence>
<feature type="non-terminal residue" evidence="1">
    <location>
        <position position="159"/>
    </location>
</feature>
<protein>
    <submittedName>
        <fullName evidence="1">Uncharacterized protein</fullName>
    </submittedName>
</protein>
<dbReference type="Proteomes" id="UP000217790">
    <property type="component" value="Unassembled WGS sequence"/>
</dbReference>
<organism evidence="1 2">
    <name type="scientific">Armillaria gallica</name>
    <name type="common">Bulbous honey fungus</name>
    <name type="synonym">Armillaria bulbosa</name>
    <dbReference type="NCBI Taxonomy" id="47427"/>
    <lineage>
        <taxon>Eukaryota</taxon>
        <taxon>Fungi</taxon>
        <taxon>Dikarya</taxon>
        <taxon>Basidiomycota</taxon>
        <taxon>Agaricomycotina</taxon>
        <taxon>Agaricomycetes</taxon>
        <taxon>Agaricomycetidae</taxon>
        <taxon>Agaricales</taxon>
        <taxon>Marasmiineae</taxon>
        <taxon>Physalacriaceae</taxon>
        <taxon>Armillaria</taxon>
    </lineage>
</organism>
<gene>
    <name evidence="1" type="ORF">ARMGADRAFT_1093144</name>
</gene>
<reference evidence="2" key="1">
    <citation type="journal article" date="2017" name="Nat. Ecol. Evol.">
        <title>Genome expansion and lineage-specific genetic innovations in the forest pathogenic fungi Armillaria.</title>
        <authorList>
            <person name="Sipos G."/>
            <person name="Prasanna A.N."/>
            <person name="Walter M.C."/>
            <person name="O'Connor E."/>
            <person name="Balint B."/>
            <person name="Krizsan K."/>
            <person name="Kiss B."/>
            <person name="Hess J."/>
            <person name="Varga T."/>
            <person name="Slot J."/>
            <person name="Riley R."/>
            <person name="Boka B."/>
            <person name="Rigling D."/>
            <person name="Barry K."/>
            <person name="Lee J."/>
            <person name="Mihaltcheva S."/>
            <person name="LaButti K."/>
            <person name="Lipzen A."/>
            <person name="Waldron R."/>
            <person name="Moloney N.M."/>
            <person name="Sperisen C."/>
            <person name="Kredics L."/>
            <person name="Vagvoelgyi C."/>
            <person name="Patrignani A."/>
            <person name="Fitzpatrick D."/>
            <person name="Nagy I."/>
            <person name="Doyle S."/>
            <person name="Anderson J.B."/>
            <person name="Grigoriev I.V."/>
            <person name="Gueldener U."/>
            <person name="Muensterkoetter M."/>
            <person name="Nagy L.G."/>
        </authorList>
    </citation>
    <scope>NUCLEOTIDE SEQUENCE [LARGE SCALE GENOMIC DNA]</scope>
    <source>
        <strain evidence="2">Ar21-2</strain>
    </source>
</reference>
<name>A0A2H3CDK5_ARMGA</name>
<keyword evidence="2" id="KW-1185">Reference proteome</keyword>
<dbReference type="InParanoid" id="A0A2H3CDK5"/>
<proteinExistence type="predicted"/>
<accession>A0A2H3CDK5</accession>
<dbReference type="AlphaFoldDB" id="A0A2H3CDK5"/>